<accession>A0A4S8PNX5</accession>
<proteinExistence type="predicted"/>
<dbReference type="PANTHER" id="PTHR43415">
    <property type="entry name" value="SPERMIDINE N(1)-ACETYLTRANSFERASE"/>
    <property type="match status" value="1"/>
</dbReference>
<gene>
    <name evidence="2" type="ORF">FAA86_20200</name>
</gene>
<dbReference type="AlphaFoldDB" id="A0A4S8PNX5"/>
<keyword evidence="2" id="KW-0808">Transferase</keyword>
<dbReference type="Gene3D" id="3.40.630.30">
    <property type="match status" value="1"/>
</dbReference>
<dbReference type="EMBL" id="STGU01000014">
    <property type="protein sequence ID" value="THV32673.1"/>
    <property type="molecule type" value="Genomic_DNA"/>
</dbReference>
<organism evidence="2 3">
    <name type="scientific">Rhizobium rosettiformans W3</name>
    <dbReference type="NCBI Taxonomy" id="538378"/>
    <lineage>
        <taxon>Bacteria</taxon>
        <taxon>Pseudomonadati</taxon>
        <taxon>Pseudomonadota</taxon>
        <taxon>Alphaproteobacteria</taxon>
        <taxon>Hyphomicrobiales</taxon>
        <taxon>Rhizobiaceae</taxon>
        <taxon>Rhizobium/Agrobacterium group</taxon>
        <taxon>Rhizobium</taxon>
    </lineage>
</organism>
<dbReference type="Proteomes" id="UP000307378">
    <property type="component" value="Unassembled WGS sequence"/>
</dbReference>
<dbReference type="PROSITE" id="PS51186">
    <property type="entry name" value="GNAT"/>
    <property type="match status" value="1"/>
</dbReference>
<dbReference type="SUPFAM" id="SSF55729">
    <property type="entry name" value="Acyl-CoA N-acyltransferases (Nat)"/>
    <property type="match status" value="1"/>
</dbReference>
<dbReference type="GO" id="GO:0016747">
    <property type="term" value="F:acyltransferase activity, transferring groups other than amino-acyl groups"/>
    <property type="evidence" value="ECO:0007669"/>
    <property type="project" value="InterPro"/>
</dbReference>
<dbReference type="InterPro" id="IPR000182">
    <property type="entry name" value="GNAT_dom"/>
</dbReference>
<dbReference type="PANTHER" id="PTHR43415:SF3">
    <property type="entry name" value="GNAT-FAMILY ACETYLTRANSFERASE"/>
    <property type="match status" value="1"/>
</dbReference>
<name>A0A4S8PNX5_9HYPH</name>
<evidence type="ECO:0000313" key="3">
    <source>
        <dbReference type="Proteomes" id="UP000307378"/>
    </source>
</evidence>
<dbReference type="RefSeq" id="WP_136542840.1">
    <property type="nucleotide sequence ID" value="NZ_STGU01000014.1"/>
</dbReference>
<evidence type="ECO:0000313" key="2">
    <source>
        <dbReference type="EMBL" id="THV32673.1"/>
    </source>
</evidence>
<evidence type="ECO:0000259" key="1">
    <source>
        <dbReference type="PROSITE" id="PS51186"/>
    </source>
</evidence>
<dbReference type="InterPro" id="IPR016181">
    <property type="entry name" value="Acyl_CoA_acyltransferase"/>
</dbReference>
<feature type="domain" description="N-acetyltransferase" evidence="1">
    <location>
        <begin position="9"/>
        <end position="172"/>
    </location>
</feature>
<reference evidence="2 3" key="1">
    <citation type="submission" date="2019-04" db="EMBL/GenBank/DDBJ databases">
        <title>genome sequence of strain W3.</title>
        <authorList>
            <person name="Gao J."/>
            <person name="Sun J."/>
        </authorList>
    </citation>
    <scope>NUCLEOTIDE SEQUENCE [LARGE SCALE GENOMIC DNA]</scope>
    <source>
        <strain evidence="2 3">W3</strain>
    </source>
</reference>
<dbReference type="Pfam" id="PF13302">
    <property type="entry name" value="Acetyltransf_3"/>
    <property type="match status" value="1"/>
</dbReference>
<protein>
    <submittedName>
        <fullName evidence="2">GNAT family N-acetyltransferase</fullName>
    </submittedName>
</protein>
<comment type="caution">
    <text evidence="2">The sequence shown here is derived from an EMBL/GenBank/DDBJ whole genome shotgun (WGS) entry which is preliminary data.</text>
</comment>
<sequence>MTTLEGSKVRLRRASAEDAEARFALGRDPEISRMFGVSQADVIPMTFEAAKQWAEGHANDPHAWIIEVSGRLIGEIKFHSIHANDRRASMAIGIYDRTELNKGAGTEAIRLLLAHAFEELGLHRIAVRVLAYNERAIRAYVKCGFKVEGRERESAFVDGNWHDDVMMALLATEFGG</sequence>